<dbReference type="PANTHER" id="PTHR33186">
    <property type="entry name" value="OS10G0136150 PROTEIN-RELATED"/>
    <property type="match status" value="1"/>
</dbReference>
<name>A0AAV5EQ18_ELECO</name>
<evidence type="ECO:0000256" key="1">
    <source>
        <dbReference type="SAM" id="Phobius"/>
    </source>
</evidence>
<protein>
    <submittedName>
        <fullName evidence="2">Uncharacterized protein</fullName>
    </submittedName>
</protein>
<reference evidence="2" key="1">
    <citation type="journal article" date="2018" name="DNA Res.">
        <title>Multiple hybrid de novo genome assembly of finger millet, an orphan allotetraploid crop.</title>
        <authorList>
            <person name="Hatakeyama M."/>
            <person name="Aluri S."/>
            <person name="Balachadran M.T."/>
            <person name="Sivarajan S.R."/>
            <person name="Patrignani A."/>
            <person name="Gruter S."/>
            <person name="Poveda L."/>
            <person name="Shimizu-Inatsugi R."/>
            <person name="Baeten J."/>
            <person name="Francoijs K.J."/>
            <person name="Nataraja K.N."/>
            <person name="Reddy Y.A.N."/>
            <person name="Phadnis S."/>
            <person name="Ravikumar R.L."/>
            <person name="Schlapbach R."/>
            <person name="Sreeman S.M."/>
            <person name="Shimizu K.K."/>
        </authorList>
    </citation>
    <scope>NUCLEOTIDE SEQUENCE</scope>
</reference>
<evidence type="ECO:0000313" key="3">
    <source>
        <dbReference type="Proteomes" id="UP001054889"/>
    </source>
</evidence>
<proteinExistence type="predicted"/>
<dbReference type="PANTHER" id="PTHR33186:SF15">
    <property type="entry name" value="OS06G0249850 PROTEIN"/>
    <property type="match status" value="1"/>
</dbReference>
<keyword evidence="1" id="KW-0472">Membrane</keyword>
<keyword evidence="1" id="KW-1133">Transmembrane helix</keyword>
<evidence type="ECO:0000313" key="2">
    <source>
        <dbReference type="EMBL" id="GJN24340.1"/>
    </source>
</evidence>
<feature type="transmembrane region" description="Helical" evidence="1">
    <location>
        <begin position="223"/>
        <end position="248"/>
    </location>
</feature>
<comment type="caution">
    <text evidence="2">The sequence shown here is derived from an EMBL/GenBank/DDBJ whole genome shotgun (WGS) entry which is preliminary data.</text>
</comment>
<keyword evidence="1" id="KW-0812">Transmembrane</keyword>
<reference evidence="2" key="2">
    <citation type="submission" date="2021-12" db="EMBL/GenBank/DDBJ databases">
        <title>Resequencing data analysis of finger millet.</title>
        <authorList>
            <person name="Hatakeyama M."/>
            <person name="Aluri S."/>
            <person name="Balachadran M.T."/>
            <person name="Sivarajan S.R."/>
            <person name="Poveda L."/>
            <person name="Shimizu-Inatsugi R."/>
            <person name="Schlapbach R."/>
            <person name="Sreeman S.M."/>
            <person name="Shimizu K.K."/>
        </authorList>
    </citation>
    <scope>NUCLEOTIDE SEQUENCE</scope>
</reference>
<gene>
    <name evidence="2" type="primary">gb12077</name>
    <name evidence="2" type="ORF">PR202_gb12077</name>
</gene>
<organism evidence="2 3">
    <name type="scientific">Eleusine coracana subsp. coracana</name>
    <dbReference type="NCBI Taxonomy" id="191504"/>
    <lineage>
        <taxon>Eukaryota</taxon>
        <taxon>Viridiplantae</taxon>
        <taxon>Streptophyta</taxon>
        <taxon>Embryophyta</taxon>
        <taxon>Tracheophyta</taxon>
        <taxon>Spermatophyta</taxon>
        <taxon>Magnoliopsida</taxon>
        <taxon>Liliopsida</taxon>
        <taxon>Poales</taxon>
        <taxon>Poaceae</taxon>
        <taxon>PACMAD clade</taxon>
        <taxon>Chloridoideae</taxon>
        <taxon>Cynodonteae</taxon>
        <taxon>Eleusininae</taxon>
        <taxon>Eleusine</taxon>
    </lineage>
</organism>
<dbReference type="AlphaFoldDB" id="A0AAV5EQ18"/>
<dbReference type="EMBL" id="BQKI01000077">
    <property type="protein sequence ID" value="GJN24340.1"/>
    <property type="molecule type" value="Genomic_DNA"/>
</dbReference>
<keyword evidence="3" id="KW-1185">Reference proteome</keyword>
<dbReference type="Proteomes" id="UP001054889">
    <property type="component" value="Unassembled WGS sequence"/>
</dbReference>
<accession>A0AAV5EQ18</accession>
<sequence length="259" mass="27754">MWRAALVCAAPGCDHLDCPFNVVFAYNDLLSEDLCGSVLVGNAVCFIFASGNRILEYHLGRKKPALISLPFVREGIALMTAEDGGLGFAYLQEFNLHLWSREPALSMIITFAAGADMIFIASDSSEIFAINLKLGRVTNIGRVNYILGVFPYVNFYTPGVHSRRLCFVIGFLADGASIKCRVRSSIAGSSSYMDSSPYRASKGGSWGLDTLKKVSSSAPKKIGVVRLAVVGVPLPLLVPILLGGPFVLQGFLPLLEGGG</sequence>